<evidence type="ECO:0000313" key="4">
    <source>
        <dbReference type="Proteomes" id="UP000244005"/>
    </source>
</evidence>
<feature type="region of interest" description="Disordered" evidence="1">
    <location>
        <begin position="170"/>
        <end position="204"/>
    </location>
</feature>
<protein>
    <recommendedName>
        <fullName evidence="2">Lon N-terminal domain-containing protein</fullName>
    </recommendedName>
</protein>
<dbReference type="AlphaFoldDB" id="A0A2R6W9T4"/>
<dbReference type="OMA" id="FAVGHIM"/>
<dbReference type="OrthoDB" id="264917at2759"/>
<keyword evidence="4" id="KW-1185">Reference proteome</keyword>
<dbReference type="PANTHER" id="PTHR23327:SF42">
    <property type="entry name" value="LON PEPTIDASE N-TERMINAL DOMAIN AND RING FINGER PROTEIN C14F5.10C"/>
    <property type="match status" value="1"/>
</dbReference>
<organism evidence="3 4">
    <name type="scientific">Marchantia polymorpha</name>
    <name type="common">Common liverwort</name>
    <name type="synonym">Marchantia aquatica</name>
    <dbReference type="NCBI Taxonomy" id="3197"/>
    <lineage>
        <taxon>Eukaryota</taxon>
        <taxon>Viridiplantae</taxon>
        <taxon>Streptophyta</taxon>
        <taxon>Embryophyta</taxon>
        <taxon>Marchantiophyta</taxon>
        <taxon>Marchantiopsida</taxon>
        <taxon>Marchantiidae</taxon>
        <taxon>Marchantiales</taxon>
        <taxon>Marchantiaceae</taxon>
        <taxon>Marchantia</taxon>
    </lineage>
</organism>
<dbReference type="EMBL" id="KZ772794">
    <property type="protein sequence ID" value="PTQ30610.1"/>
    <property type="molecule type" value="Genomic_DNA"/>
</dbReference>
<feature type="compositionally biased region" description="Basic and acidic residues" evidence="1">
    <location>
        <begin position="250"/>
        <end position="263"/>
    </location>
</feature>
<evidence type="ECO:0000313" key="3">
    <source>
        <dbReference type="EMBL" id="PTQ30610.1"/>
    </source>
</evidence>
<dbReference type="Proteomes" id="UP000244005">
    <property type="component" value="Unassembled WGS sequence"/>
</dbReference>
<dbReference type="SMART" id="SM00464">
    <property type="entry name" value="LON"/>
    <property type="match status" value="1"/>
</dbReference>
<dbReference type="SUPFAM" id="SSF88697">
    <property type="entry name" value="PUA domain-like"/>
    <property type="match status" value="1"/>
</dbReference>
<dbReference type="Gramene" id="Mp2g16260.1">
    <property type="protein sequence ID" value="Mp2g16260.1.cds"/>
    <property type="gene ID" value="Mp2g16260"/>
</dbReference>
<evidence type="ECO:0000256" key="1">
    <source>
        <dbReference type="SAM" id="MobiDB-lite"/>
    </source>
</evidence>
<evidence type="ECO:0000259" key="2">
    <source>
        <dbReference type="PROSITE" id="PS51787"/>
    </source>
</evidence>
<gene>
    <name evidence="3" type="ORF">MARPO_0122s0038</name>
</gene>
<dbReference type="Gene3D" id="2.30.130.40">
    <property type="entry name" value="LON domain-like"/>
    <property type="match status" value="1"/>
</dbReference>
<reference evidence="4" key="1">
    <citation type="journal article" date="2017" name="Cell">
        <title>Insights into land plant evolution garnered from the Marchantia polymorpha genome.</title>
        <authorList>
            <person name="Bowman J.L."/>
            <person name="Kohchi T."/>
            <person name="Yamato K.T."/>
            <person name="Jenkins J."/>
            <person name="Shu S."/>
            <person name="Ishizaki K."/>
            <person name="Yamaoka S."/>
            <person name="Nishihama R."/>
            <person name="Nakamura Y."/>
            <person name="Berger F."/>
            <person name="Adam C."/>
            <person name="Aki S.S."/>
            <person name="Althoff F."/>
            <person name="Araki T."/>
            <person name="Arteaga-Vazquez M.A."/>
            <person name="Balasubrmanian S."/>
            <person name="Barry K."/>
            <person name="Bauer D."/>
            <person name="Boehm C.R."/>
            <person name="Briginshaw L."/>
            <person name="Caballero-Perez J."/>
            <person name="Catarino B."/>
            <person name="Chen F."/>
            <person name="Chiyoda S."/>
            <person name="Chovatia M."/>
            <person name="Davies K.M."/>
            <person name="Delmans M."/>
            <person name="Demura T."/>
            <person name="Dierschke T."/>
            <person name="Dolan L."/>
            <person name="Dorantes-Acosta A.E."/>
            <person name="Eklund D.M."/>
            <person name="Florent S.N."/>
            <person name="Flores-Sandoval E."/>
            <person name="Fujiyama A."/>
            <person name="Fukuzawa H."/>
            <person name="Galik B."/>
            <person name="Grimanelli D."/>
            <person name="Grimwood J."/>
            <person name="Grossniklaus U."/>
            <person name="Hamada T."/>
            <person name="Haseloff J."/>
            <person name="Hetherington A.J."/>
            <person name="Higo A."/>
            <person name="Hirakawa Y."/>
            <person name="Hundley H.N."/>
            <person name="Ikeda Y."/>
            <person name="Inoue K."/>
            <person name="Inoue S.I."/>
            <person name="Ishida S."/>
            <person name="Jia Q."/>
            <person name="Kakita M."/>
            <person name="Kanazawa T."/>
            <person name="Kawai Y."/>
            <person name="Kawashima T."/>
            <person name="Kennedy M."/>
            <person name="Kinose K."/>
            <person name="Kinoshita T."/>
            <person name="Kohara Y."/>
            <person name="Koide E."/>
            <person name="Komatsu K."/>
            <person name="Kopischke S."/>
            <person name="Kubo M."/>
            <person name="Kyozuka J."/>
            <person name="Lagercrantz U."/>
            <person name="Lin S.S."/>
            <person name="Lindquist E."/>
            <person name="Lipzen A.M."/>
            <person name="Lu C.W."/>
            <person name="De Luna E."/>
            <person name="Martienssen R.A."/>
            <person name="Minamino N."/>
            <person name="Mizutani M."/>
            <person name="Mizutani M."/>
            <person name="Mochizuki N."/>
            <person name="Monte I."/>
            <person name="Mosher R."/>
            <person name="Nagasaki H."/>
            <person name="Nakagami H."/>
            <person name="Naramoto S."/>
            <person name="Nishitani K."/>
            <person name="Ohtani M."/>
            <person name="Okamoto T."/>
            <person name="Okumura M."/>
            <person name="Phillips J."/>
            <person name="Pollak B."/>
            <person name="Reinders A."/>
            <person name="Rovekamp M."/>
            <person name="Sano R."/>
            <person name="Sawa S."/>
            <person name="Schmid M.W."/>
            <person name="Shirakawa M."/>
            <person name="Solano R."/>
            <person name="Spunde A."/>
            <person name="Suetsugu N."/>
            <person name="Sugano S."/>
            <person name="Sugiyama A."/>
            <person name="Sun R."/>
            <person name="Suzuki Y."/>
            <person name="Takenaka M."/>
            <person name="Takezawa D."/>
            <person name="Tomogane H."/>
            <person name="Tsuzuki M."/>
            <person name="Ueda T."/>
            <person name="Umeda M."/>
            <person name="Ward J.M."/>
            <person name="Watanabe Y."/>
            <person name="Yazaki K."/>
            <person name="Yokoyama R."/>
            <person name="Yoshitake Y."/>
            <person name="Yotsui I."/>
            <person name="Zachgo S."/>
            <person name="Schmutz J."/>
        </authorList>
    </citation>
    <scope>NUCLEOTIDE SEQUENCE [LARGE SCALE GENOMIC DNA]</scope>
    <source>
        <strain evidence="4">Tak-1</strain>
    </source>
</reference>
<feature type="region of interest" description="Disordered" evidence="1">
    <location>
        <begin position="286"/>
        <end position="317"/>
    </location>
</feature>
<dbReference type="PROSITE" id="PS51787">
    <property type="entry name" value="LON_N"/>
    <property type="match status" value="1"/>
</dbReference>
<proteinExistence type="predicted"/>
<feature type="domain" description="Lon N-terminal" evidence="2">
    <location>
        <begin position="676"/>
        <end position="876"/>
    </location>
</feature>
<dbReference type="Pfam" id="PF02190">
    <property type="entry name" value="LON_substr_bdg"/>
    <property type="match status" value="1"/>
</dbReference>
<sequence>MLQRISSFVGCSRVRGHQLAWRYTCQIQALYSRGFSTATTEGGRDAGRRTGDLGTLVEGIETGQSVDQSFTATHCTADGRKFEFATVVVKAMTKRRSPLNVWQHACSLIGSSSPPTFAVAFVSKPSESAEQALRDFAQQLAFCNKPLAPPRQDSETRSSTLEAAVVETAKTSFSHDTAKQSISTQSEFRSSAGAGVTGKEFDGQHTEIPPFVACIMDDMGDFESRETGQSSASSSQTQKDCSPRASHVGTRRDRAFGSDRTPFDDDEDEASLSDWEGVCTEYLDEAAKVSSKPTGRESDDQEEDEQPAESINVSYEEEVSKEGLVSFLNALTKPPESLSEESGVKEDGLHPESSETKAIMQNRKVDDGTHGLIVSDIGHKMAHKGNCGDEGVIIREFVPSHGGLGRDDPGSSPVQIWTGAIEPNAGPESNVEKWDDDYRLILCVGHMPGAKALAFHSSTTGLPRLPDLEEAVTTNNPHMLLLGAPGFVFPDFIQRLSSVFPLSCRAGAFLAPLFTNEKSQWTKVAEKTSSPLFFGSNVVTTGVVGLAISAKERGVDVPADAFAEFVRMSIAMPRIPGFVFLDEAISTKLFLPKNVAVQHLFSSPGSSVPGASSLVLDQLSRKLMKENVGRAFRESATESEMATSSHKKTVELGGLSVDPKDCSAVRSSCRKDAGTLERLPLALFDSVLFPGWSMPFHIFEPCYRSMVRLCVEKGKPFGLSAMYNGSWTTDADESGEIIGTVANLKVHSFQRDCRSYIIAHGLRRFRVPNERICAEPGSFGLTTGQVQYFDDKECETKEEREDLAELAKRAVALCLEVIPEGLSVPALVKSTYDPIVASFAVGHIMNVPTRVKRRWLKMVNTKTRLTEQIAFLETKASSLSNK</sequence>
<accession>A0A2R6W9T4</accession>
<feature type="compositionally biased region" description="Basic and acidic residues" evidence="1">
    <location>
        <begin position="342"/>
        <end position="354"/>
    </location>
</feature>
<feature type="region of interest" description="Disordered" evidence="1">
    <location>
        <begin position="222"/>
        <end position="272"/>
    </location>
</feature>
<dbReference type="InterPro" id="IPR046336">
    <property type="entry name" value="Lon_prtase_N_sf"/>
</dbReference>
<name>A0A2R6W9T4_MARPO</name>
<dbReference type="PANTHER" id="PTHR23327">
    <property type="entry name" value="RING FINGER PROTEIN 127"/>
    <property type="match status" value="1"/>
</dbReference>
<dbReference type="InterPro" id="IPR003111">
    <property type="entry name" value="Lon_prtase_N"/>
</dbReference>
<feature type="compositionally biased region" description="Polar residues" evidence="1">
    <location>
        <begin position="170"/>
        <end position="189"/>
    </location>
</feature>
<feature type="region of interest" description="Disordered" evidence="1">
    <location>
        <begin position="333"/>
        <end position="354"/>
    </location>
</feature>
<dbReference type="InterPro" id="IPR015947">
    <property type="entry name" value="PUA-like_sf"/>
</dbReference>
<feature type="compositionally biased region" description="Low complexity" evidence="1">
    <location>
        <begin position="229"/>
        <end position="238"/>
    </location>
</feature>